<keyword evidence="1" id="KW-0812">Transmembrane</keyword>
<dbReference type="InterPro" id="IPR008523">
    <property type="entry name" value="DUF805"/>
</dbReference>
<feature type="transmembrane region" description="Helical" evidence="1">
    <location>
        <begin position="31"/>
        <end position="48"/>
    </location>
</feature>
<accession>A0A9X0HL88</accession>
<dbReference type="Proteomes" id="UP000054223">
    <property type="component" value="Unassembled WGS sequence"/>
</dbReference>
<proteinExistence type="predicted"/>
<evidence type="ECO:0000256" key="1">
    <source>
        <dbReference type="SAM" id="Phobius"/>
    </source>
</evidence>
<dbReference type="PANTHER" id="PTHR34980">
    <property type="entry name" value="INNER MEMBRANE PROTEIN-RELATED-RELATED"/>
    <property type="match status" value="1"/>
</dbReference>
<evidence type="ECO:0000313" key="2">
    <source>
        <dbReference type="EMBL" id="KUG08037.1"/>
    </source>
</evidence>
<comment type="caution">
    <text evidence="2">The sequence shown here is derived from an EMBL/GenBank/DDBJ whole genome shotgun (WGS) entry which is preliminary data.</text>
</comment>
<keyword evidence="1" id="KW-0472">Membrane</keyword>
<evidence type="ECO:0000313" key="3">
    <source>
        <dbReference type="Proteomes" id="UP000054223"/>
    </source>
</evidence>
<feature type="transmembrane region" description="Helical" evidence="1">
    <location>
        <begin position="60"/>
        <end position="80"/>
    </location>
</feature>
<dbReference type="GO" id="GO:0005886">
    <property type="term" value="C:plasma membrane"/>
    <property type="evidence" value="ECO:0007669"/>
    <property type="project" value="TreeGrafter"/>
</dbReference>
<keyword evidence="1" id="KW-1133">Transmembrane helix</keyword>
<sequence>MFVAYQALFGATALLLDNVLGITLDDESAVGYTFLMYMLAVLMPNISAGTRRLHDVNRSGLNLLAAFVPVVGWAWLLYLLCADGTPGPNRYGLAYHKVFAY</sequence>
<dbReference type="AlphaFoldDB" id="A0A9X0HL88"/>
<gene>
    <name evidence="2" type="ORF">ASU33_07480</name>
</gene>
<evidence type="ECO:0008006" key="4">
    <source>
        <dbReference type="Google" id="ProtNLM"/>
    </source>
</evidence>
<dbReference type="Pfam" id="PF05656">
    <property type="entry name" value="DUF805"/>
    <property type="match status" value="1"/>
</dbReference>
<protein>
    <recommendedName>
        <fullName evidence="4">DUF805 domain-containing protein</fullName>
    </recommendedName>
</protein>
<dbReference type="PANTHER" id="PTHR34980:SF2">
    <property type="entry name" value="INNER MEMBRANE PROTEIN YHAH-RELATED"/>
    <property type="match status" value="1"/>
</dbReference>
<organism evidence="2 3">
    <name type="scientific">Solirubrum puertoriconensis</name>
    <dbReference type="NCBI Taxonomy" id="1751427"/>
    <lineage>
        <taxon>Bacteria</taxon>
        <taxon>Pseudomonadati</taxon>
        <taxon>Bacteroidota</taxon>
        <taxon>Cytophagia</taxon>
        <taxon>Cytophagales</taxon>
    </lineage>
</organism>
<dbReference type="EMBL" id="LNAL01000006">
    <property type="protein sequence ID" value="KUG08037.1"/>
    <property type="molecule type" value="Genomic_DNA"/>
</dbReference>
<name>A0A9X0HL88_SOLP1</name>
<keyword evidence="3" id="KW-1185">Reference proteome</keyword>
<reference evidence="2 3" key="1">
    <citation type="submission" date="2015-11" db="EMBL/GenBank/DDBJ databases">
        <title>Solirubrum puertoriconensis gen. nov. an environmental bacteria isolated in Puerto Rico.</title>
        <authorList>
            <person name="Cuebas-Irizarry M.F."/>
            <person name="Montalvo-Rodriguez R."/>
        </authorList>
    </citation>
    <scope>NUCLEOTIDE SEQUENCE [LARGE SCALE GENOMIC DNA]</scope>
    <source>
        <strain evidence="2 3">MC1A</strain>
    </source>
</reference>